<comment type="subcellular location">
    <subcellularLocation>
        <location evidence="1">Secreted</location>
    </subcellularLocation>
</comment>
<dbReference type="AlphaFoldDB" id="A0A7E4UUP4"/>
<name>A0A7E4UUP4_PANRE</name>
<dbReference type="InterPro" id="IPR053322">
    <property type="entry name" value="PLA2-like"/>
</dbReference>
<reference evidence="4" key="2">
    <citation type="submission" date="2020-10" db="UniProtKB">
        <authorList>
            <consortium name="WormBaseParasite"/>
        </authorList>
    </citation>
    <scope>IDENTIFICATION</scope>
</reference>
<evidence type="ECO:0000256" key="1">
    <source>
        <dbReference type="ARBA" id="ARBA00004613"/>
    </source>
</evidence>
<accession>A0A7E4UUP4</accession>
<reference evidence="3" key="1">
    <citation type="journal article" date="2013" name="Genetics">
        <title>The draft genome and transcriptome of Panagrellus redivivus are shaped by the harsh demands of a free-living lifestyle.</title>
        <authorList>
            <person name="Srinivasan J."/>
            <person name="Dillman A.R."/>
            <person name="Macchietto M.G."/>
            <person name="Heikkinen L."/>
            <person name="Lakso M."/>
            <person name="Fracchia K.M."/>
            <person name="Antoshechkin I."/>
            <person name="Mortazavi A."/>
            <person name="Wong G."/>
            <person name="Sternberg P.W."/>
        </authorList>
    </citation>
    <scope>NUCLEOTIDE SEQUENCE [LARGE SCALE GENOMIC DNA]</scope>
    <source>
        <strain evidence="3">MT8872</strain>
    </source>
</reference>
<dbReference type="PROSITE" id="PS00118">
    <property type="entry name" value="PA2_HIS"/>
    <property type="match status" value="1"/>
</dbReference>
<keyword evidence="3" id="KW-1185">Reference proteome</keyword>
<evidence type="ECO:0000313" key="4">
    <source>
        <dbReference type="WBParaSite" id="Pan_g1297.t1"/>
    </source>
</evidence>
<dbReference type="WBParaSite" id="Pan_g1297.t1">
    <property type="protein sequence ID" value="Pan_g1297.t1"/>
    <property type="gene ID" value="Pan_g1297"/>
</dbReference>
<protein>
    <submittedName>
        <fullName evidence="4">Phospholipase A2</fullName>
    </submittedName>
</protein>
<dbReference type="GO" id="GO:0006644">
    <property type="term" value="P:phospholipid metabolic process"/>
    <property type="evidence" value="ECO:0007669"/>
    <property type="project" value="InterPro"/>
</dbReference>
<dbReference type="GO" id="GO:0050482">
    <property type="term" value="P:arachidonate secretion"/>
    <property type="evidence" value="ECO:0007669"/>
    <property type="project" value="InterPro"/>
</dbReference>
<evidence type="ECO:0000313" key="3">
    <source>
        <dbReference type="Proteomes" id="UP000492821"/>
    </source>
</evidence>
<dbReference type="InterPro" id="IPR033113">
    <property type="entry name" value="PLA2_histidine"/>
</dbReference>
<dbReference type="GO" id="GO:0005576">
    <property type="term" value="C:extracellular region"/>
    <property type="evidence" value="ECO:0007669"/>
    <property type="project" value="UniProtKB-SubCell"/>
</dbReference>
<keyword evidence="2" id="KW-0964">Secreted</keyword>
<dbReference type="Gene3D" id="1.20.90.10">
    <property type="entry name" value="Phospholipase A2 domain"/>
    <property type="match status" value="1"/>
</dbReference>
<proteinExistence type="predicted"/>
<dbReference type="InterPro" id="IPR036444">
    <property type="entry name" value="PLipase_A2_dom_sf"/>
</dbReference>
<dbReference type="PANTHER" id="PTHR34228">
    <property type="entry name" value="PROTEIN CBG09474-RELATED"/>
    <property type="match status" value="1"/>
</dbReference>
<evidence type="ECO:0000256" key="2">
    <source>
        <dbReference type="ARBA" id="ARBA00022525"/>
    </source>
</evidence>
<organism evidence="3 4">
    <name type="scientific">Panagrellus redivivus</name>
    <name type="common">Microworm</name>
    <dbReference type="NCBI Taxonomy" id="6233"/>
    <lineage>
        <taxon>Eukaryota</taxon>
        <taxon>Metazoa</taxon>
        <taxon>Ecdysozoa</taxon>
        <taxon>Nematoda</taxon>
        <taxon>Chromadorea</taxon>
        <taxon>Rhabditida</taxon>
        <taxon>Tylenchina</taxon>
        <taxon>Panagrolaimomorpha</taxon>
        <taxon>Panagrolaimoidea</taxon>
        <taxon>Panagrolaimidae</taxon>
        <taxon>Panagrellus</taxon>
    </lineage>
</organism>
<sequence>MAPKAIRAFAGLDYCGGGPFSSFWANFVSVPCEVSKIDACCYEHDRCYETPLSQTTCDNRFCECLTRIETNPYCEYFAQAGLCLATHVFGHHFHWSGTCALPDDDPFGNSTQRDGNCLLIEEGFNEDEYDHSYA</sequence>
<dbReference type="SUPFAM" id="SSF48619">
    <property type="entry name" value="Phospholipase A2, PLA2"/>
    <property type="match status" value="1"/>
</dbReference>
<dbReference type="GO" id="GO:0004623">
    <property type="term" value="F:phospholipase A2 activity"/>
    <property type="evidence" value="ECO:0007669"/>
    <property type="project" value="InterPro"/>
</dbReference>
<dbReference type="Proteomes" id="UP000492821">
    <property type="component" value="Unassembled WGS sequence"/>
</dbReference>